<dbReference type="PANTHER" id="PTHR32063:SF11">
    <property type="entry name" value="CATION OR DRUG EFFLUX SYSTEM PROTEIN"/>
    <property type="match status" value="1"/>
</dbReference>
<dbReference type="NCBIfam" id="TIGR00915">
    <property type="entry name" value="2A0602"/>
    <property type="match status" value="1"/>
</dbReference>
<dbReference type="GO" id="GO:0005886">
    <property type="term" value="C:plasma membrane"/>
    <property type="evidence" value="ECO:0007669"/>
    <property type="project" value="UniProtKB-SubCell"/>
</dbReference>
<dbReference type="FunFam" id="1.20.1640.10:FF:000001">
    <property type="entry name" value="Efflux pump membrane transporter"/>
    <property type="match status" value="1"/>
</dbReference>
<dbReference type="PRINTS" id="PR00702">
    <property type="entry name" value="ACRIFLAVINRP"/>
</dbReference>
<dbReference type="Gene3D" id="3.30.70.1320">
    <property type="entry name" value="Multidrug efflux transporter AcrB pore domain like"/>
    <property type="match status" value="1"/>
</dbReference>
<protein>
    <submittedName>
        <fullName evidence="11">Transporter, hydrophobe/amphiphile efflux-1 (HAE1) family</fullName>
    </submittedName>
</protein>
<dbReference type="InterPro" id="IPR027463">
    <property type="entry name" value="AcrB_DN_DC_subdom"/>
</dbReference>
<dbReference type="GO" id="GO:0042910">
    <property type="term" value="F:xenobiotic transmembrane transporter activity"/>
    <property type="evidence" value="ECO:0007669"/>
    <property type="project" value="TreeGrafter"/>
</dbReference>
<evidence type="ECO:0000256" key="3">
    <source>
        <dbReference type="ARBA" id="ARBA00022448"/>
    </source>
</evidence>
<accession>A0A7U4DNW6</accession>
<evidence type="ECO:0000259" key="10">
    <source>
        <dbReference type="PROSITE" id="PS50156"/>
    </source>
</evidence>
<dbReference type="Gene3D" id="3.30.2090.10">
    <property type="entry name" value="Multidrug efflux transporter AcrB TolC docking domain, DN and DC subdomains"/>
    <property type="match status" value="2"/>
</dbReference>
<evidence type="ECO:0000256" key="2">
    <source>
        <dbReference type="ARBA" id="ARBA00010942"/>
    </source>
</evidence>
<dbReference type="PANTHER" id="PTHR32063">
    <property type="match status" value="1"/>
</dbReference>
<evidence type="ECO:0000256" key="4">
    <source>
        <dbReference type="ARBA" id="ARBA00022475"/>
    </source>
</evidence>
<dbReference type="SUPFAM" id="SSF82714">
    <property type="entry name" value="Multidrug efflux transporter AcrB TolC docking domain, DN and DC subdomains"/>
    <property type="match status" value="2"/>
</dbReference>
<evidence type="ECO:0000256" key="9">
    <source>
        <dbReference type="SAM" id="Phobius"/>
    </source>
</evidence>
<dbReference type="SUPFAM" id="SSF82693">
    <property type="entry name" value="Multidrug efflux transporter AcrB pore domain, PN1, PN2, PC1 and PC2 subdomains"/>
    <property type="match status" value="4"/>
</dbReference>
<dbReference type="InterPro" id="IPR004764">
    <property type="entry name" value="MdtF-like"/>
</dbReference>
<feature type="transmembrane region" description="Helical" evidence="9">
    <location>
        <begin position="367"/>
        <end position="388"/>
    </location>
</feature>
<keyword evidence="12" id="KW-1185">Reference proteome</keyword>
<comment type="subcellular location">
    <subcellularLocation>
        <location evidence="1">Cell inner membrane</location>
        <topology evidence="1">Multi-pass membrane protein</topology>
    </subcellularLocation>
</comment>
<evidence type="ECO:0000256" key="7">
    <source>
        <dbReference type="ARBA" id="ARBA00022989"/>
    </source>
</evidence>
<feature type="transmembrane region" description="Helical" evidence="9">
    <location>
        <begin position="12"/>
        <end position="30"/>
    </location>
</feature>
<feature type="transmembrane region" description="Helical" evidence="9">
    <location>
        <begin position="470"/>
        <end position="497"/>
    </location>
</feature>
<dbReference type="Gene3D" id="3.30.70.1430">
    <property type="entry name" value="Multidrug efflux transporter AcrB pore domain"/>
    <property type="match status" value="2"/>
</dbReference>
<feature type="transmembrane region" description="Helical" evidence="9">
    <location>
        <begin position="537"/>
        <end position="554"/>
    </location>
</feature>
<proteinExistence type="inferred from homology"/>
<feature type="transmembrane region" description="Helical" evidence="9">
    <location>
        <begin position="394"/>
        <end position="417"/>
    </location>
</feature>
<dbReference type="PROSITE" id="PS50156">
    <property type="entry name" value="SSD"/>
    <property type="match status" value="1"/>
</dbReference>
<sequence>MARFFINRPIVAMVLSILMVIVGLVAMSGLPTAQFPNIVPPEIKVSTTYTGADALTLEQAVATPIEQEMSGVDNMNYMYSINANNGETKLTVNFDIKTDTNTDQLLAQMRKGQAESQLPSDVRNYGVKVEKSTSSPLIMFGLYSPNGTYDNVFLANYCYININDQMTRIPGIASVTIFGAGKYAMRLWVKPDQLAKLNITIPEIVNAINAQNTVNPAGQVGAEPVPTGQEFTYAVRAQGRLQSEADFGRVVLRANPDGSIVRVSDVARIELGAQTYSLEGRLNGKPSALIALYQMPGSNAVEAAKGARELMEQLKQRFPPDLDYVVSLDTTLAVTEGIKEIEHTLFEALVLVIIVVFIFLQGWRATLIPLLAVPVSLVGTFMFFPLFGFSINTLSLFGLVLAIGLVVDDAIVVVEAVEHHIEHGLSPKEATFKAMEEVSGPVIAIAIILAAVFVPTAFIPGITGRLYQQFALTIALSVIISAFNALTLSPALCALLLKPKVKGRGPLQKFYDWFNRVFGRATDGYVGLCRVAVHKSAISLLFLVGMVVLTGFFGKTVPSGFLPEEDQGYVFAGIQLPDAASLQRTRDLTEQAEKLIMETPGVKYTTSVIGYSMLSQVTNTYSAFFFITLDDWAARKEPAVQYEAIKQTLNKKLGSLSGAIGFAFSPPAIPGIGTSGGVTFMLEDRAGKDLEFLATNVSKFVEAAKKRPELATVSTTFRPTVPQLFVEVDQDKVLKQGVNVNDVYKTLQSFMGSGFINYFNKFGRQWQVYIQAEGDFRTNIDNIGQFYVRNQEGKSVPLSALTTVKNITGPEFTMRYNLYRAAQINAGAAPGYSSAQAMRALEEVFAETMPSEMGYDYMGMSFQEWQAQKGVSPVVIFGFSLLCVFLILAAQYESWSLPFSVLLGTPIAVAGAFGALFLRGQENNVYAQIGLVMLIGLSAKNAILIVEFAKMEYEKGRPLLEATLEGAKLRLRPILMTSFAFILGCVPLAIASGAGAISRQVMGNAVIGGMLAATCIGVFLIPVTFYVVEKLGHRPTNEPTVSASSNQGGPHHG</sequence>
<dbReference type="NCBIfam" id="NF000282">
    <property type="entry name" value="RND_permease_1"/>
    <property type="match status" value="1"/>
</dbReference>
<evidence type="ECO:0000256" key="5">
    <source>
        <dbReference type="ARBA" id="ARBA00022519"/>
    </source>
</evidence>
<feature type="domain" description="SSD" evidence="10">
    <location>
        <begin position="370"/>
        <end position="495"/>
    </location>
</feature>
<keyword evidence="7 9" id="KW-1133">Transmembrane helix</keyword>
<dbReference type="GO" id="GO:0015562">
    <property type="term" value="F:efflux transmembrane transporter activity"/>
    <property type="evidence" value="ECO:0007669"/>
    <property type="project" value="InterPro"/>
</dbReference>
<feature type="transmembrane region" description="Helical" evidence="9">
    <location>
        <begin position="974"/>
        <end position="994"/>
    </location>
</feature>
<dbReference type="RefSeq" id="WP_015723939.1">
    <property type="nucleotide sequence ID" value="NC_014972.1"/>
</dbReference>
<name>A0A7U4DNW6_DESPD</name>
<gene>
    <name evidence="11" type="ordered locus">Despr_1232</name>
</gene>
<dbReference type="Pfam" id="PF00873">
    <property type="entry name" value="ACR_tran"/>
    <property type="match status" value="1"/>
</dbReference>
<keyword evidence="3" id="KW-0813">Transport</keyword>
<evidence type="ECO:0000256" key="8">
    <source>
        <dbReference type="ARBA" id="ARBA00023136"/>
    </source>
</evidence>
<evidence type="ECO:0000256" key="1">
    <source>
        <dbReference type="ARBA" id="ARBA00004429"/>
    </source>
</evidence>
<dbReference type="Gene3D" id="1.20.1640.10">
    <property type="entry name" value="Multidrug efflux transporter AcrB transmembrane domain"/>
    <property type="match status" value="2"/>
</dbReference>
<dbReference type="SUPFAM" id="SSF82866">
    <property type="entry name" value="Multidrug efflux transporter AcrB transmembrane domain"/>
    <property type="match status" value="2"/>
</dbReference>
<feature type="transmembrane region" description="Helical" evidence="9">
    <location>
        <begin position="870"/>
        <end position="890"/>
    </location>
</feature>
<evidence type="ECO:0000313" key="11">
    <source>
        <dbReference type="EMBL" id="ADW17397.1"/>
    </source>
</evidence>
<reference evidence="11 12" key="1">
    <citation type="journal article" date="2011" name="Stand. Genomic Sci.">
        <title>Complete genome sequence of Desulfobulbus propionicus type strain (1pr3).</title>
        <authorList>
            <person name="Pagani I."/>
            <person name="Lapidus A."/>
            <person name="Nolan M."/>
            <person name="Lucas S."/>
            <person name="Hammon N."/>
            <person name="Deshpande S."/>
            <person name="Cheng J.F."/>
            <person name="Chertkov O."/>
            <person name="Davenport K."/>
            <person name="Tapia R."/>
            <person name="Han C."/>
            <person name="Goodwin L."/>
            <person name="Pitluck S."/>
            <person name="Liolios K."/>
            <person name="Mavromatis K."/>
            <person name="Ivanova N."/>
            <person name="Mikhailova N."/>
            <person name="Pati A."/>
            <person name="Chen A."/>
            <person name="Palaniappan K."/>
            <person name="Land M."/>
            <person name="Hauser L."/>
            <person name="Chang Y.J."/>
            <person name="Jeffries C.D."/>
            <person name="Detter J.C."/>
            <person name="Brambilla E."/>
            <person name="Kannan K.P."/>
            <person name="Djao O.D."/>
            <person name="Rohde M."/>
            <person name="Pukall R."/>
            <person name="Spring S."/>
            <person name="Goker M."/>
            <person name="Sikorski J."/>
            <person name="Woyke T."/>
            <person name="Bristow J."/>
            <person name="Eisen J.A."/>
            <person name="Markowitz V."/>
            <person name="Hugenholtz P."/>
            <person name="Kyrpides N.C."/>
            <person name="Klenk H.P."/>
        </authorList>
    </citation>
    <scope>NUCLEOTIDE SEQUENCE [LARGE SCALE GENOMIC DNA]</scope>
    <source>
        <strain evidence="12">ATCC 33891 / DSM 2032 / 1pr3</strain>
    </source>
</reference>
<feature type="transmembrane region" description="Helical" evidence="9">
    <location>
        <begin position="343"/>
        <end position="360"/>
    </location>
</feature>
<feature type="transmembrane region" description="Helical" evidence="9">
    <location>
        <begin position="438"/>
        <end position="458"/>
    </location>
</feature>
<organism evidence="11 12">
    <name type="scientific">Desulfobulbus propionicus (strain ATCC 33891 / DSM 2032 / VKM B-1956 / 1pr3)</name>
    <dbReference type="NCBI Taxonomy" id="577650"/>
    <lineage>
        <taxon>Bacteria</taxon>
        <taxon>Pseudomonadati</taxon>
        <taxon>Thermodesulfobacteriota</taxon>
        <taxon>Desulfobulbia</taxon>
        <taxon>Desulfobulbales</taxon>
        <taxon>Desulfobulbaceae</taxon>
        <taxon>Desulfobulbus</taxon>
    </lineage>
</organism>
<keyword evidence="5" id="KW-0997">Cell inner membrane</keyword>
<dbReference type="InterPro" id="IPR000731">
    <property type="entry name" value="SSD"/>
</dbReference>
<dbReference type="EMBL" id="CP002364">
    <property type="protein sequence ID" value="ADW17397.1"/>
    <property type="molecule type" value="Genomic_DNA"/>
</dbReference>
<dbReference type="AlphaFoldDB" id="A0A7U4DNW6"/>
<evidence type="ECO:0000313" key="12">
    <source>
        <dbReference type="Proteomes" id="UP000006365"/>
    </source>
</evidence>
<feature type="transmembrane region" description="Helical" evidence="9">
    <location>
        <begin position="1006"/>
        <end position="1028"/>
    </location>
</feature>
<evidence type="ECO:0000256" key="6">
    <source>
        <dbReference type="ARBA" id="ARBA00022692"/>
    </source>
</evidence>
<keyword evidence="8 9" id="KW-0472">Membrane</keyword>
<keyword evidence="4" id="KW-1003">Cell membrane</keyword>
<comment type="similarity">
    <text evidence="2">Belongs to the resistance-nodulation-cell division (RND) (TC 2.A.6) family.</text>
</comment>
<dbReference type="KEGG" id="dpr:Despr_1232"/>
<dbReference type="Proteomes" id="UP000006365">
    <property type="component" value="Chromosome"/>
</dbReference>
<dbReference type="Gene3D" id="3.30.70.1440">
    <property type="entry name" value="Multidrug efflux transporter AcrB pore domain"/>
    <property type="match status" value="1"/>
</dbReference>
<feature type="transmembrane region" description="Helical" evidence="9">
    <location>
        <begin position="897"/>
        <end position="919"/>
    </location>
</feature>
<dbReference type="InterPro" id="IPR001036">
    <property type="entry name" value="Acrflvin-R"/>
</dbReference>
<feature type="transmembrane region" description="Helical" evidence="9">
    <location>
        <begin position="925"/>
        <end position="949"/>
    </location>
</feature>
<keyword evidence="6 9" id="KW-0812">Transmembrane</keyword>
<dbReference type="GO" id="GO:0009636">
    <property type="term" value="P:response to toxic substance"/>
    <property type="evidence" value="ECO:0007669"/>
    <property type="project" value="UniProtKB-ARBA"/>
</dbReference>